<dbReference type="PROSITE" id="PS00135">
    <property type="entry name" value="TRYPSIN_SER"/>
    <property type="match status" value="1"/>
</dbReference>
<evidence type="ECO:0000256" key="1">
    <source>
        <dbReference type="ARBA" id="ARBA00000822"/>
    </source>
</evidence>
<keyword evidence="3 8" id="KW-0645">Protease</keyword>
<evidence type="ECO:0000256" key="4">
    <source>
        <dbReference type="ARBA" id="ARBA00022801"/>
    </source>
</evidence>
<dbReference type="InterPro" id="IPR018114">
    <property type="entry name" value="TRYPSIN_HIS"/>
</dbReference>
<keyword evidence="6" id="KW-0119">Carbohydrate metabolism</keyword>
<dbReference type="InterPro" id="IPR043504">
    <property type="entry name" value="Peptidase_S1_PA_chymotrypsin"/>
</dbReference>
<accession>A0A6P4Y6K7</accession>
<evidence type="ECO:0000259" key="10">
    <source>
        <dbReference type="PROSITE" id="PS50240"/>
    </source>
</evidence>
<dbReference type="InterPro" id="IPR001254">
    <property type="entry name" value="Trypsin_dom"/>
</dbReference>
<evidence type="ECO:0000256" key="2">
    <source>
        <dbReference type="ARBA" id="ARBA00012729"/>
    </source>
</evidence>
<dbReference type="SUPFAM" id="SSF57625">
    <property type="entry name" value="Invertebrate chitin-binding proteins"/>
    <property type="match status" value="1"/>
</dbReference>
<dbReference type="OrthoDB" id="6339452at2759"/>
<organism evidence="12 13">
    <name type="scientific">Branchiostoma belcheri</name>
    <name type="common">Amphioxus</name>
    <dbReference type="NCBI Taxonomy" id="7741"/>
    <lineage>
        <taxon>Eukaryota</taxon>
        <taxon>Metazoa</taxon>
        <taxon>Chordata</taxon>
        <taxon>Cephalochordata</taxon>
        <taxon>Leptocardii</taxon>
        <taxon>Amphioxiformes</taxon>
        <taxon>Branchiostomatidae</taxon>
        <taxon>Branchiostoma</taxon>
    </lineage>
</organism>
<evidence type="ECO:0000313" key="13">
    <source>
        <dbReference type="RefSeq" id="XP_019620078.1"/>
    </source>
</evidence>
<dbReference type="PROSITE" id="PS50940">
    <property type="entry name" value="CHIT_BIND_II"/>
    <property type="match status" value="1"/>
</dbReference>
<protein>
    <recommendedName>
        <fullName evidence="2">chitinase</fullName>
        <ecNumber evidence="2">3.2.1.14</ecNumber>
    </recommendedName>
</protein>
<dbReference type="GO" id="GO:0005576">
    <property type="term" value="C:extracellular region"/>
    <property type="evidence" value="ECO:0007669"/>
    <property type="project" value="InterPro"/>
</dbReference>
<dbReference type="InterPro" id="IPR033116">
    <property type="entry name" value="TRYPSIN_SER"/>
</dbReference>
<evidence type="ECO:0000256" key="9">
    <source>
        <dbReference type="SAM" id="MobiDB-lite"/>
    </source>
</evidence>
<dbReference type="Gene3D" id="2.40.10.10">
    <property type="entry name" value="Trypsin-like serine proteases"/>
    <property type="match status" value="1"/>
</dbReference>
<dbReference type="KEGG" id="bbel:109466746"/>
<evidence type="ECO:0000256" key="3">
    <source>
        <dbReference type="ARBA" id="ARBA00022670"/>
    </source>
</evidence>
<dbReference type="SMART" id="SM00020">
    <property type="entry name" value="Tryp_SPc"/>
    <property type="match status" value="1"/>
</dbReference>
<comment type="catalytic activity">
    <reaction evidence="1">
        <text>Random endo-hydrolysis of N-acetyl-beta-D-glucosaminide (1-&gt;4)-beta-linkages in chitin and chitodextrins.</text>
        <dbReference type="EC" id="3.2.1.14"/>
    </reaction>
</comment>
<name>A0A6P4Y6K7_BRABE</name>
<dbReference type="InterPro" id="IPR009003">
    <property type="entry name" value="Peptidase_S1_PA"/>
</dbReference>
<keyword evidence="5 8" id="KW-0720">Serine protease</keyword>
<evidence type="ECO:0000256" key="6">
    <source>
        <dbReference type="ARBA" id="ARBA00023024"/>
    </source>
</evidence>
<gene>
    <name evidence="13" type="primary">LOC109466746</name>
</gene>
<reference evidence="13" key="1">
    <citation type="submission" date="2025-08" db="UniProtKB">
        <authorList>
            <consortium name="RefSeq"/>
        </authorList>
    </citation>
    <scope>IDENTIFICATION</scope>
    <source>
        <tissue evidence="13">Gonad</tissue>
    </source>
</reference>
<dbReference type="Gene3D" id="2.170.140.10">
    <property type="entry name" value="Chitin binding domain"/>
    <property type="match status" value="1"/>
</dbReference>
<dbReference type="SMART" id="SM00494">
    <property type="entry name" value="ChtBD2"/>
    <property type="match status" value="1"/>
</dbReference>
<dbReference type="PROSITE" id="PS50240">
    <property type="entry name" value="TRYPSIN_DOM"/>
    <property type="match status" value="1"/>
</dbReference>
<evidence type="ECO:0000256" key="5">
    <source>
        <dbReference type="ARBA" id="ARBA00022825"/>
    </source>
</evidence>
<keyword evidence="12" id="KW-1185">Reference proteome</keyword>
<evidence type="ECO:0000259" key="11">
    <source>
        <dbReference type="PROSITE" id="PS50940"/>
    </source>
</evidence>
<dbReference type="Pfam" id="PF00089">
    <property type="entry name" value="Trypsin"/>
    <property type="match status" value="1"/>
</dbReference>
<dbReference type="PRINTS" id="PR00722">
    <property type="entry name" value="CHYMOTRYPSIN"/>
</dbReference>
<evidence type="ECO:0000256" key="8">
    <source>
        <dbReference type="RuleBase" id="RU363034"/>
    </source>
</evidence>
<dbReference type="GO" id="GO:0006508">
    <property type="term" value="P:proteolysis"/>
    <property type="evidence" value="ECO:0007669"/>
    <property type="project" value="UniProtKB-KW"/>
</dbReference>
<dbReference type="Proteomes" id="UP000515135">
    <property type="component" value="Unplaced"/>
</dbReference>
<feature type="domain" description="Chitin-binding type-2" evidence="11">
    <location>
        <begin position="28"/>
        <end position="85"/>
    </location>
</feature>
<evidence type="ECO:0000256" key="7">
    <source>
        <dbReference type="ARBA" id="ARBA00023157"/>
    </source>
</evidence>
<feature type="region of interest" description="Disordered" evidence="9">
    <location>
        <begin position="1"/>
        <end position="25"/>
    </location>
</feature>
<dbReference type="FunFam" id="2.40.10.10:FF:000003">
    <property type="entry name" value="Transmembrane serine protease 3"/>
    <property type="match status" value="1"/>
</dbReference>
<dbReference type="SUPFAM" id="SSF50494">
    <property type="entry name" value="Trypsin-like serine proteases"/>
    <property type="match status" value="1"/>
</dbReference>
<keyword evidence="6" id="KW-0624">Polysaccharide degradation</keyword>
<evidence type="ECO:0000313" key="12">
    <source>
        <dbReference type="Proteomes" id="UP000515135"/>
    </source>
</evidence>
<dbReference type="AlphaFoldDB" id="A0A6P4Y6K7"/>
<sequence length="350" mass="38073">MDRLTTGSHGNGVSGHPTASTDPGDIADSICRGYGSRPDRYDCQRFYQCVPGRRPFHLTCPGDLHYDPRRRVCNWPWALRPLCVSEPQPDQTCGVPAVRSTLTDQDSHRIVGGHDAPAGSWPWMVSLQHPELGHGCGGALISEEWVVTAAHCFDGIDWRSLYAVLGEHRLSEEDGTEQAIPIAELIRNDFSWENRTTWHNDIALLRLAVPATLNRWVAPVCLPDSELTLPEGTICVVAGWGNLVEPTGPDDIVSSDVLQEAEVPLVDTDRCDALLPDPITTQVCAGRDEGGVDACQGDSGGPLVCEASDGHWFVYGVTSFGQGCARPGRPGVYTNVPAMKHWILQHISAL</sequence>
<dbReference type="RefSeq" id="XP_019620078.1">
    <property type="nucleotide sequence ID" value="XM_019764519.1"/>
</dbReference>
<dbReference type="PANTHER" id="PTHR24252:SF7">
    <property type="entry name" value="HYALIN"/>
    <property type="match status" value="1"/>
</dbReference>
<dbReference type="EC" id="3.2.1.14" evidence="2"/>
<dbReference type="PANTHER" id="PTHR24252">
    <property type="entry name" value="ACROSIN-RELATED"/>
    <property type="match status" value="1"/>
</dbReference>
<proteinExistence type="predicted"/>
<dbReference type="GeneID" id="109466746"/>
<keyword evidence="4 8" id="KW-0378">Hydrolase</keyword>
<dbReference type="InterPro" id="IPR036508">
    <property type="entry name" value="Chitin-bd_dom_sf"/>
</dbReference>
<dbReference type="GO" id="GO:0004252">
    <property type="term" value="F:serine-type endopeptidase activity"/>
    <property type="evidence" value="ECO:0007669"/>
    <property type="project" value="InterPro"/>
</dbReference>
<keyword evidence="7" id="KW-1015">Disulfide bond</keyword>
<dbReference type="GO" id="GO:0008843">
    <property type="term" value="F:endochitinase activity"/>
    <property type="evidence" value="ECO:0007669"/>
    <property type="project" value="UniProtKB-EC"/>
</dbReference>
<dbReference type="InterPro" id="IPR001314">
    <property type="entry name" value="Peptidase_S1A"/>
</dbReference>
<dbReference type="PROSITE" id="PS00134">
    <property type="entry name" value="TRYPSIN_HIS"/>
    <property type="match status" value="1"/>
</dbReference>
<dbReference type="GO" id="GO:0006032">
    <property type="term" value="P:chitin catabolic process"/>
    <property type="evidence" value="ECO:0007669"/>
    <property type="project" value="UniProtKB-KW"/>
</dbReference>
<dbReference type="GO" id="GO:0008061">
    <property type="term" value="F:chitin binding"/>
    <property type="evidence" value="ECO:0007669"/>
    <property type="project" value="InterPro"/>
</dbReference>
<dbReference type="InterPro" id="IPR002557">
    <property type="entry name" value="Chitin-bd_dom"/>
</dbReference>
<dbReference type="CDD" id="cd00190">
    <property type="entry name" value="Tryp_SPc"/>
    <property type="match status" value="1"/>
</dbReference>
<keyword evidence="6" id="KW-0146">Chitin degradation</keyword>
<dbReference type="Pfam" id="PF01607">
    <property type="entry name" value="CBM_14"/>
    <property type="match status" value="1"/>
</dbReference>
<feature type="domain" description="Peptidase S1" evidence="10">
    <location>
        <begin position="110"/>
        <end position="348"/>
    </location>
</feature>